<dbReference type="Proteomes" id="UP000279236">
    <property type="component" value="Unassembled WGS sequence"/>
</dbReference>
<dbReference type="STRING" id="105984.A0A427XHT1"/>
<gene>
    <name evidence="3" type="primary">VPS62_1</name>
    <name evidence="3" type="ORF">EHS24_002133</name>
</gene>
<feature type="region of interest" description="Disordered" evidence="1">
    <location>
        <begin position="24"/>
        <end position="56"/>
    </location>
</feature>
<dbReference type="GeneID" id="39586676"/>
<dbReference type="PANTHER" id="PTHR48174">
    <property type="entry name" value="DUF946 FAMILY PROTEIN"/>
    <property type="match status" value="1"/>
</dbReference>
<protein>
    <submittedName>
        <fullName evidence="3">Vacuolar protein sorting-associated protein 62</fullName>
    </submittedName>
</protein>
<dbReference type="OrthoDB" id="188042at2759"/>
<name>A0A427XHT1_9TREE</name>
<dbReference type="EMBL" id="RSCE01000012">
    <property type="protein sequence ID" value="RSH78408.1"/>
    <property type="molecule type" value="Genomic_DNA"/>
</dbReference>
<dbReference type="AlphaFoldDB" id="A0A427XHT1"/>
<evidence type="ECO:0000313" key="3">
    <source>
        <dbReference type="EMBL" id="RSH78408.1"/>
    </source>
</evidence>
<feature type="signal peptide" evidence="2">
    <location>
        <begin position="1"/>
        <end position="18"/>
    </location>
</feature>
<dbReference type="RefSeq" id="XP_028473555.1">
    <property type="nucleotide sequence ID" value="XM_028617877.1"/>
</dbReference>
<keyword evidence="4" id="KW-1185">Reference proteome</keyword>
<evidence type="ECO:0000256" key="1">
    <source>
        <dbReference type="SAM" id="MobiDB-lite"/>
    </source>
</evidence>
<evidence type="ECO:0000313" key="4">
    <source>
        <dbReference type="Proteomes" id="UP000279236"/>
    </source>
</evidence>
<evidence type="ECO:0000256" key="2">
    <source>
        <dbReference type="SAM" id="SignalP"/>
    </source>
</evidence>
<proteinExistence type="predicted"/>
<comment type="caution">
    <text evidence="3">The sequence shown here is derived from an EMBL/GenBank/DDBJ whole genome shotgun (WGS) entry which is preliminary data.</text>
</comment>
<feature type="chain" id="PRO_5019012746" evidence="2">
    <location>
        <begin position="19"/>
        <end position="504"/>
    </location>
</feature>
<sequence>MTTFKWLVLAIAATGAVARPARPTPVQMPFGMRPMTPEEMDMETDGGRDGSSPEKKAEMAKLLNRWAPVFKMCSTERYYPSSVDFMLEHYNFVEYNNGTTIRPGHDVLSVSGLDRLWKHGVNQSLSVDQECNGQPLMPQGSEFLYGPAGQEGAMVYAEDGRGRVFDDVYGIWVDQGHGVVDLWYWTWVSNAEGSDPSGFIPTIWARRSGLWGGWAITGRTFRWHDVERTADNRPIAYVASGSHGVWPTPGKHVYAQLLNLWALVDVTDDYGAIWDTQGHVVPAEFWSPETTKKVHHTGDESWLEYTGKWGNRGHSSCWWHFFVGICQLLDGPPGPNRKFGYPTDCIMGEATQQMSTYSFFLSRKVIEQAEILNVTTIVVEQVCARPNIASQAWAETLTYDDLEIWPMSSEIAYRGADQYRTTMAPCDGSRSAAKAYRLVMRDRDGDHVSTSPVRVLCIFEEGRDGWIPSSAAKVEDLDEWRWNLFLEHPKPEPPKETDPINNPA</sequence>
<organism evidence="3 4">
    <name type="scientific">Apiotrichum porosum</name>
    <dbReference type="NCBI Taxonomy" id="105984"/>
    <lineage>
        <taxon>Eukaryota</taxon>
        <taxon>Fungi</taxon>
        <taxon>Dikarya</taxon>
        <taxon>Basidiomycota</taxon>
        <taxon>Agaricomycotina</taxon>
        <taxon>Tremellomycetes</taxon>
        <taxon>Trichosporonales</taxon>
        <taxon>Trichosporonaceae</taxon>
        <taxon>Apiotrichum</taxon>
    </lineage>
</organism>
<keyword evidence="2" id="KW-0732">Signal</keyword>
<dbReference type="PANTHER" id="PTHR48174:SF5">
    <property type="entry name" value="VACUOLAR PROTEIN SORTING-ASSOCIATED PROTEIN 62"/>
    <property type="match status" value="1"/>
</dbReference>
<reference evidence="3 4" key="1">
    <citation type="submission" date="2018-11" db="EMBL/GenBank/DDBJ databases">
        <title>Genome sequence of Apiotrichum porosum DSM 27194.</title>
        <authorList>
            <person name="Aliyu H."/>
            <person name="Gorte O."/>
            <person name="Ochsenreither K."/>
        </authorList>
    </citation>
    <scope>NUCLEOTIDE SEQUENCE [LARGE SCALE GENOMIC DNA]</scope>
    <source>
        <strain evidence="3 4">DSM 27194</strain>
    </source>
</reference>
<feature type="compositionally biased region" description="Basic and acidic residues" evidence="1">
    <location>
        <begin position="45"/>
        <end position="56"/>
    </location>
</feature>
<accession>A0A427XHT1</accession>